<proteinExistence type="predicted"/>
<evidence type="ECO:0000313" key="2">
    <source>
        <dbReference type="Proteomes" id="UP001162992"/>
    </source>
</evidence>
<dbReference type="Proteomes" id="UP001162992">
    <property type="component" value="Chromosome 15"/>
</dbReference>
<name>A0ACC2BJC3_DIPCM</name>
<accession>A0ACC2BJC3</accession>
<reference evidence="2" key="1">
    <citation type="journal article" date="2024" name="Proc. Natl. Acad. Sci. U.S.A.">
        <title>Extraordinary preservation of gene collinearity over three hundred million years revealed in homosporous lycophytes.</title>
        <authorList>
            <person name="Li C."/>
            <person name="Wickell D."/>
            <person name="Kuo L.Y."/>
            <person name="Chen X."/>
            <person name="Nie B."/>
            <person name="Liao X."/>
            <person name="Peng D."/>
            <person name="Ji J."/>
            <person name="Jenkins J."/>
            <person name="Williams M."/>
            <person name="Shu S."/>
            <person name="Plott C."/>
            <person name="Barry K."/>
            <person name="Rajasekar S."/>
            <person name="Grimwood J."/>
            <person name="Han X."/>
            <person name="Sun S."/>
            <person name="Hou Z."/>
            <person name="He W."/>
            <person name="Dai G."/>
            <person name="Sun C."/>
            <person name="Schmutz J."/>
            <person name="Leebens-Mack J.H."/>
            <person name="Li F.W."/>
            <person name="Wang L."/>
        </authorList>
    </citation>
    <scope>NUCLEOTIDE SEQUENCE [LARGE SCALE GENOMIC DNA]</scope>
    <source>
        <strain evidence="2">cv. PW_Plant_1</strain>
    </source>
</reference>
<comment type="caution">
    <text evidence="1">The sequence shown here is derived from an EMBL/GenBank/DDBJ whole genome shotgun (WGS) entry which is preliminary data.</text>
</comment>
<evidence type="ECO:0000313" key="1">
    <source>
        <dbReference type="EMBL" id="KAJ7529539.1"/>
    </source>
</evidence>
<sequence length="377" mass="40769">MAPRVEDADFIAASEGCCCDEIWESIRKDVDSMLQENAGGLDPAVCELLPEVLSKAILNWNSFEEALSAHLSAKLSWSAAPQDRWHKLLLAALKTGSSQEGQSLGALAKKDLSVIKERDPACPSLAHAFLHFKGFQGLQVYRVANWLWRNGQKSLASVLQSRISEVFGMDIHPAAQLGRGIMIDHATGLVIGETAVVGDGCTLLHGVTLGGTGKQHGDRHPKIGSNVLVGAGASILGNVRIGNCAKIGAAAVVLSSIPDYATAVGSPAKVIGRAKEENPASNMDHACKQVDMYSSRFKVLCPFRSLDLLKQGYLGPYEFANRLRNLWNINISQSDAYDLFFKMDSDHDGQLTEKEFNENVNVLIETLKSSGKLNHSC</sequence>
<protein>
    <submittedName>
        <fullName evidence="1">Uncharacterized protein</fullName>
    </submittedName>
</protein>
<keyword evidence="2" id="KW-1185">Reference proteome</keyword>
<organism evidence="1 2">
    <name type="scientific">Diphasiastrum complanatum</name>
    <name type="common">Issler's clubmoss</name>
    <name type="synonym">Lycopodium complanatum</name>
    <dbReference type="NCBI Taxonomy" id="34168"/>
    <lineage>
        <taxon>Eukaryota</taxon>
        <taxon>Viridiplantae</taxon>
        <taxon>Streptophyta</taxon>
        <taxon>Embryophyta</taxon>
        <taxon>Tracheophyta</taxon>
        <taxon>Lycopodiopsida</taxon>
        <taxon>Lycopodiales</taxon>
        <taxon>Lycopodiaceae</taxon>
        <taxon>Lycopodioideae</taxon>
        <taxon>Diphasiastrum</taxon>
    </lineage>
</organism>
<dbReference type="EMBL" id="CM055106">
    <property type="protein sequence ID" value="KAJ7529539.1"/>
    <property type="molecule type" value="Genomic_DNA"/>
</dbReference>
<gene>
    <name evidence="1" type="ORF">O6H91_15G056000</name>
</gene>